<evidence type="ECO:0000313" key="2">
    <source>
        <dbReference type="EMBL" id="RAK70926.1"/>
    </source>
</evidence>
<proteinExistence type="predicted"/>
<keyword evidence="1" id="KW-0812">Transmembrane</keyword>
<feature type="transmembrane region" description="Helical" evidence="1">
    <location>
        <begin position="99"/>
        <end position="118"/>
    </location>
</feature>
<reference evidence="2 3" key="1">
    <citation type="submission" date="2018-02" db="EMBL/GenBank/DDBJ databases">
        <title>The genomes of Aspergillus section Nigri reveals drivers in fungal speciation.</title>
        <authorList>
            <consortium name="DOE Joint Genome Institute"/>
            <person name="Vesth T.C."/>
            <person name="Nybo J."/>
            <person name="Theobald S."/>
            <person name="Brandl J."/>
            <person name="Frisvad J.C."/>
            <person name="Nielsen K.F."/>
            <person name="Lyhne E.K."/>
            <person name="Kogle M.E."/>
            <person name="Kuo A."/>
            <person name="Riley R."/>
            <person name="Clum A."/>
            <person name="Nolan M."/>
            <person name="Lipzen A."/>
            <person name="Salamov A."/>
            <person name="Henrissat B."/>
            <person name="Wiebenga A."/>
            <person name="De vries R.P."/>
            <person name="Grigoriev I.V."/>
            <person name="Mortensen U.H."/>
            <person name="Andersen M.R."/>
            <person name="Baker S.E."/>
        </authorList>
    </citation>
    <scope>NUCLEOTIDE SEQUENCE [LARGE SCALE GENOMIC DNA]</scope>
    <source>
        <strain evidence="2 3">CBS 313.89</strain>
    </source>
</reference>
<organism evidence="2 3">
    <name type="scientific">Aspergillus fijiensis CBS 313.89</name>
    <dbReference type="NCBI Taxonomy" id="1448319"/>
    <lineage>
        <taxon>Eukaryota</taxon>
        <taxon>Fungi</taxon>
        <taxon>Dikarya</taxon>
        <taxon>Ascomycota</taxon>
        <taxon>Pezizomycotina</taxon>
        <taxon>Eurotiomycetes</taxon>
        <taxon>Eurotiomycetidae</taxon>
        <taxon>Eurotiales</taxon>
        <taxon>Aspergillaceae</taxon>
        <taxon>Aspergillus</taxon>
    </lineage>
</organism>
<protein>
    <submittedName>
        <fullName evidence="2">Uncharacterized protein</fullName>
    </submittedName>
</protein>
<evidence type="ECO:0000256" key="1">
    <source>
        <dbReference type="SAM" id="Phobius"/>
    </source>
</evidence>
<dbReference type="GeneID" id="63859278"/>
<dbReference type="EMBL" id="KZ824745">
    <property type="protein sequence ID" value="RAK70926.1"/>
    <property type="molecule type" value="Genomic_DNA"/>
</dbReference>
<sequence length="153" mass="17018">MDHPHNIVAGDYKYRRRSIRELVNCTVSLLRRGPPLVPIRSLLSDDMSHCTTFFSPSLCGWWCGFLFFSGFYLLFFLLRVAEEELGGGCPGPFNRAISLRLLPLFSTTTTGFLAVSVVQSNPSGLDLHPYDCYFLKSRDSSTLALAQGIGCLS</sequence>
<feature type="transmembrane region" description="Helical" evidence="1">
    <location>
        <begin position="53"/>
        <end position="78"/>
    </location>
</feature>
<accession>A0A8G1RIA1</accession>
<keyword evidence="1" id="KW-0472">Membrane</keyword>
<keyword evidence="1" id="KW-1133">Transmembrane helix</keyword>
<dbReference type="RefSeq" id="XP_040794938.1">
    <property type="nucleotide sequence ID" value="XM_040941945.1"/>
</dbReference>
<gene>
    <name evidence="2" type="ORF">BO72DRAFT_39348</name>
</gene>
<dbReference type="Proteomes" id="UP000249789">
    <property type="component" value="Unassembled WGS sequence"/>
</dbReference>
<dbReference type="AlphaFoldDB" id="A0A8G1RIA1"/>
<keyword evidence="3" id="KW-1185">Reference proteome</keyword>
<evidence type="ECO:0000313" key="3">
    <source>
        <dbReference type="Proteomes" id="UP000249789"/>
    </source>
</evidence>
<dbReference type="VEuPathDB" id="FungiDB:BO72DRAFT_39348"/>
<name>A0A8G1RIA1_9EURO</name>